<dbReference type="InterPro" id="IPR046335">
    <property type="entry name" value="LacI/GalR-like_sensor"/>
</dbReference>
<evidence type="ECO:0000256" key="3">
    <source>
        <dbReference type="ARBA" id="ARBA00023163"/>
    </source>
</evidence>
<keyword evidence="6" id="KW-1185">Reference proteome</keyword>
<dbReference type="Pfam" id="PF12833">
    <property type="entry name" value="HTH_18"/>
    <property type="match status" value="1"/>
</dbReference>
<keyword evidence="3" id="KW-0804">Transcription</keyword>
<reference evidence="5 6" key="1">
    <citation type="submission" date="2019-08" db="EMBL/GenBank/DDBJ databases">
        <title>Deep-cultivation of Planctomycetes and their phenomic and genomic characterization uncovers novel biology.</title>
        <authorList>
            <person name="Wiegand S."/>
            <person name="Jogler M."/>
            <person name="Boedeker C."/>
            <person name="Pinto D."/>
            <person name="Vollmers J."/>
            <person name="Rivas-Marin E."/>
            <person name="Kohn T."/>
            <person name="Peeters S.H."/>
            <person name="Heuer A."/>
            <person name="Rast P."/>
            <person name="Oberbeckmann S."/>
            <person name="Bunk B."/>
            <person name="Jeske O."/>
            <person name="Meyerdierks A."/>
            <person name="Storesund J.E."/>
            <person name="Kallscheuer N."/>
            <person name="Luecker S."/>
            <person name="Lage O.M."/>
            <person name="Pohl T."/>
            <person name="Merkel B.J."/>
            <person name="Hornburger P."/>
            <person name="Mueller R.-W."/>
            <person name="Bruemmer F."/>
            <person name="Labrenz M."/>
            <person name="Spormann A.M."/>
            <person name="Op Den Camp H."/>
            <person name="Overmann J."/>
            <person name="Amann R."/>
            <person name="Jetten M.S.M."/>
            <person name="Mascher T."/>
            <person name="Medema M.H."/>
            <person name="Devos D.P."/>
            <person name="Kaster A.-K."/>
            <person name="Ovreas L."/>
            <person name="Rohde M."/>
            <person name="Galperin M.Y."/>
            <person name="Jogler C."/>
        </authorList>
    </citation>
    <scope>NUCLEOTIDE SEQUENCE [LARGE SCALE GENOMIC DNA]</scope>
    <source>
        <strain evidence="5 6">LF1</strain>
    </source>
</reference>
<gene>
    <name evidence="5" type="primary">xylR_4</name>
    <name evidence="5" type="ORF">LF1_45890</name>
</gene>
<keyword evidence="1" id="KW-0805">Transcription regulation</keyword>
<dbReference type="SUPFAM" id="SSF53822">
    <property type="entry name" value="Periplasmic binding protein-like I"/>
    <property type="match status" value="1"/>
</dbReference>
<dbReference type="PANTHER" id="PTHR46796:SF13">
    <property type="entry name" value="HTH-TYPE TRANSCRIPTIONAL ACTIVATOR RHAS"/>
    <property type="match status" value="1"/>
</dbReference>
<dbReference type="InterPro" id="IPR018062">
    <property type="entry name" value="HTH_AraC-typ_CS"/>
</dbReference>
<dbReference type="AlphaFoldDB" id="A0A5B1CLR7"/>
<comment type="caution">
    <text evidence="5">The sequence shown here is derived from an EMBL/GenBank/DDBJ whole genome shotgun (WGS) entry which is preliminary data.</text>
</comment>
<dbReference type="PROSITE" id="PS01124">
    <property type="entry name" value="HTH_ARAC_FAMILY_2"/>
    <property type="match status" value="1"/>
</dbReference>
<dbReference type="InterPro" id="IPR050204">
    <property type="entry name" value="AraC_XylS_family_regulators"/>
</dbReference>
<dbReference type="Proteomes" id="UP000322699">
    <property type="component" value="Unassembled WGS sequence"/>
</dbReference>
<proteinExistence type="predicted"/>
<dbReference type="PROSITE" id="PS00041">
    <property type="entry name" value="HTH_ARAC_FAMILY_1"/>
    <property type="match status" value="1"/>
</dbReference>
<dbReference type="SUPFAM" id="SSF46689">
    <property type="entry name" value="Homeodomain-like"/>
    <property type="match status" value="2"/>
</dbReference>
<dbReference type="Gene3D" id="3.40.50.2300">
    <property type="match status" value="2"/>
</dbReference>
<evidence type="ECO:0000259" key="4">
    <source>
        <dbReference type="PROSITE" id="PS01124"/>
    </source>
</evidence>
<dbReference type="RefSeq" id="WP_068265709.1">
    <property type="nucleotide sequence ID" value="NZ_LWSK01000095.1"/>
</dbReference>
<name>A0A5B1CLR7_9BACT</name>
<dbReference type="GO" id="GO:0043565">
    <property type="term" value="F:sequence-specific DNA binding"/>
    <property type="evidence" value="ECO:0007669"/>
    <property type="project" value="InterPro"/>
</dbReference>
<sequence length="379" mass="42545">MPRQTILVWFPDRFIDRLGVIDGVFDYAKTCRQWHVETAIGDWARLQFLAGSATVAGLISVRQITPPSQRTSNWITEQPFPTVLIENHLPGVSSIATDTHAILELAQSQWDQLVVNEICLATRYSDDPLWSAVERTSSSMNVACRKWVLPSTANELKNPRQLEEFCETFVSSVNRTAVIAADPRLAIDLRAAASRCDVRFPEQMSIISTRDAGECSLPTHSVTSIEEPNRELGFQAARLIDRLLDRTASPGQRILIAPTKLHVRESCCGEFNHPSIALATNFIQENATTGISVEDVLKTQDLSRVTFERRFRQATGQSPAEMIRKTRVEKAKELLLETEDSIARIAELCGFSTTAKFSAFFSKIEGMSPLRYRRRFGRS</sequence>
<protein>
    <submittedName>
        <fullName evidence="5">Xylose operon regulatory protein</fullName>
    </submittedName>
</protein>
<feature type="domain" description="HTH araC/xylS-type" evidence="4">
    <location>
        <begin position="277"/>
        <end position="375"/>
    </location>
</feature>
<evidence type="ECO:0000256" key="1">
    <source>
        <dbReference type="ARBA" id="ARBA00023015"/>
    </source>
</evidence>
<evidence type="ECO:0000313" key="5">
    <source>
        <dbReference type="EMBL" id="KAA1262028.1"/>
    </source>
</evidence>
<organism evidence="5 6">
    <name type="scientific">Rubripirellula obstinata</name>
    <dbReference type="NCBI Taxonomy" id="406547"/>
    <lineage>
        <taxon>Bacteria</taxon>
        <taxon>Pseudomonadati</taxon>
        <taxon>Planctomycetota</taxon>
        <taxon>Planctomycetia</taxon>
        <taxon>Pirellulales</taxon>
        <taxon>Pirellulaceae</taxon>
        <taxon>Rubripirellula</taxon>
    </lineage>
</organism>
<evidence type="ECO:0000313" key="6">
    <source>
        <dbReference type="Proteomes" id="UP000322699"/>
    </source>
</evidence>
<dbReference type="OrthoDB" id="9795616at2"/>
<dbReference type="InterPro" id="IPR009057">
    <property type="entry name" value="Homeodomain-like_sf"/>
</dbReference>
<accession>A0A5B1CLR7</accession>
<dbReference type="InterPro" id="IPR018060">
    <property type="entry name" value="HTH_AraC"/>
</dbReference>
<dbReference type="EMBL" id="VRLW01000001">
    <property type="protein sequence ID" value="KAA1262028.1"/>
    <property type="molecule type" value="Genomic_DNA"/>
</dbReference>
<dbReference type="GO" id="GO:0003700">
    <property type="term" value="F:DNA-binding transcription factor activity"/>
    <property type="evidence" value="ECO:0007669"/>
    <property type="project" value="InterPro"/>
</dbReference>
<evidence type="ECO:0000256" key="2">
    <source>
        <dbReference type="ARBA" id="ARBA00023125"/>
    </source>
</evidence>
<dbReference type="Pfam" id="PF13377">
    <property type="entry name" value="Peripla_BP_3"/>
    <property type="match status" value="1"/>
</dbReference>
<dbReference type="InterPro" id="IPR028082">
    <property type="entry name" value="Peripla_BP_I"/>
</dbReference>
<dbReference type="PANTHER" id="PTHR46796">
    <property type="entry name" value="HTH-TYPE TRANSCRIPTIONAL ACTIVATOR RHAS-RELATED"/>
    <property type="match status" value="1"/>
</dbReference>
<keyword evidence="2" id="KW-0238">DNA-binding</keyword>
<dbReference type="SMART" id="SM00342">
    <property type="entry name" value="HTH_ARAC"/>
    <property type="match status" value="1"/>
</dbReference>
<dbReference type="Gene3D" id="1.10.10.60">
    <property type="entry name" value="Homeodomain-like"/>
    <property type="match status" value="2"/>
</dbReference>